<evidence type="ECO:0000313" key="4">
    <source>
        <dbReference type="WBParaSite" id="MCU_001210-RA"/>
    </source>
</evidence>
<dbReference type="WBParaSite" id="MCU_001210-RA">
    <property type="protein sequence ID" value="MCU_001210-RA"/>
    <property type="gene ID" value="MCU_001210"/>
</dbReference>
<dbReference type="PROSITE" id="PS50297">
    <property type="entry name" value="ANK_REP_REGION"/>
    <property type="match status" value="1"/>
</dbReference>
<dbReference type="AlphaFoldDB" id="A0A5K3ELW5"/>
<dbReference type="PROSITE" id="PS50088">
    <property type="entry name" value="ANK_REPEAT"/>
    <property type="match status" value="1"/>
</dbReference>
<sequence>MLACSQNNMKGAKILLSFGANIDLINASGCSALHISAYAGHLDVFSLLIQNGARYDLRDHTGKTALEVLFEKHSKREIKSTFKKAE</sequence>
<evidence type="ECO:0000256" key="3">
    <source>
        <dbReference type="PROSITE-ProRule" id="PRU00023"/>
    </source>
</evidence>
<keyword evidence="1" id="KW-0677">Repeat</keyword>
<dbReference type="InterPro" id="IPR002110">
    <property type="entry name" value="Ankyrin_rpt"/>
</dbReference>
<keyword evidence="2 3" id="KW-0040">ANK repeat</keyword>
<dbReference type="PANTHER" id="PTHR24201:SF15">
    <property type="entry name" value="ANKYRIN REPEAT DOMAIN-CONTAINING PROTEIN 66"/>
    <property type="match status" value="1"/>
</dbReference>
<dbReference type="InterPro" id="IPR036770">
    <property type="entry name" value="Ankyrin_rpt-contain_sf"/>
</dbReference>
<accession>A0A5K3ELW5</accession>
<dbReference type="SMART" id="SM00248">
    <property type="entry name" value="ANK"/>
    <property type="match status" value="2"/>
</dbReference>
<evidence type="ECO:0000256" key="1">
    <source>
        <dbReference type="ARBA" id="ARBA00022737"/>
    </source>
</evidence>
<dbReference type="SUPFAM" id="SSF48403">
    <property type="entry name" value="Ankyrin repeat"/>
    <property type="match status" value="1"/>
</dbReference>
<dbReference type="InterPro" id="IPR050776">
    <property type="entry name" value="Ank_Repeat/CDKN_Inhibitor"/>
</dbReference>
<dbReference type="Gene3D" id="1.25.40.20">
    <property type="entry name" value="Ankyrin repeat-containing domain"/>
    <property type="match status" value="1"/>
</dbReference>
<proteinExistence type="predicted"/>
<dbReference type="Pfam" id="PF12796">
    <property type="entry name" value="Ank_2"/>
    <property type="match status" value="1"/>
</dbReference>
<dbReference type="PANTHER" id="PTHR24201">
    <property type="entry name" value="ANK_REP_REGION DOMAIN-CONTAINING PROTEIN"/>
    <property type="match status" value="1"/>
</dbReference>
<protein>
    <submittedName>
        <fullName evidence="4">ANK_REP_REGION domain-containing protein</fullName>
    </submittedName>
</protein>
<feature type="repeat" description="ANK" evidence="3">
    <location>
        <begin position="28"/>
        <end position="60"/>
    </location>
</feature>
<reference evidence="4" key="1">
    <citation type="submission" date="2019-11" db="UniProtKB">
        <authorList>
            <consortium name="WormBaseParasite"/>
        </authorList>
    </citation>
    <scope>IDENTIFICATION</scope>
</reference>
<organism evidence="4">
    <name type="scientific">Mesocestoides corti</name>
    <name type="common">Flatworm</name>
    <dbReference type="NCBI Taxonomy" id="53468"/>
    <lineage>
        <taxon>Eukaryota</taxon>
        <taxon>Metazoa</taxon>
        <taxon>Spiralia</taxon>
        <taxon>Lophotrochozoa</taxon>
        <taxon>Platyhelminthes</taxon>
        <taxon>Cestoda</taxon>
        <taxon>Eucestoda</taxon>
        <taxon>Cyclophyllidea</taxon>
        <taxon>Mesocestoididae</taxon>
        <taxon>Mesocestoides</taxon>
    </lineage>
</organism>
<evidence type="ECO:0000256" key="2">
    <source>
        <dbReference type="ARBA" id="ARBA00023043"/>
    </source>
</evidence>
<name>A0A5K3ELW5_MESCO</name>